<evidence type="ECO:0000313" key="1">
    <source>
        <dbReference type="EMBL" id="TDE18538.1"/>
    </source>
</evidence>
<dbReference type="NCBIfam" id="TIGR03696">
    <property type="entry name" value="Rhs_assc_core"/>
    <property type="match status" value="1"/>
</dbReference>
<comment type="caution">
    <text evidence="1">The sequence shown here is derived from an EMBL/GenBank/DDBJ whole genome shotgun (WGS) entry which is preliminary data.</text>
</comment>
<dbReference type="OrthoDB" id="1191296at2"/>
<gene>
    <name evidence="1" type="ORF">E0F88_03090</name>
</gene>
<reference evidence="1 2" key="1">
    <citation type="submission" date="2019-03" db="EMBL/GenBank/DDBJ databases">
        <title>Dyadobacter AR-3-6 sp. nov., isolated from arctic soil.</title>
        <authorList>
            <person name="Chaudhary D.K."/>
        </authorList>
    </citation>
    <scope>NUCLEOTIDE SEQUENCE [LARGE SCALE GENOMIC DNA]</scope>
    <source>
        <strain evidence="1 2">AR-3-6</strain>
    </source>
</reference>
<evidence type="ECO:0000313" key="2">
    <source>
        <dbReference type="Proteomes" id="UP000294850"/>
    </source>
</evidence>
<dbReference type="InterPro" id="IPR022385">
    <property type="entry name" value="Rhs_assc_core"/>
</dbReference>
<dbReference type="RefSeq" id="WP_131956540.1">
    <property type="nucleotide sequence ID" value="NZ_SMFL01000001.1"/>
</dbReference>
<proteinExistence type="predicted"/>
<dbReference type="EMBL" id="SMFL01000001">
    <property type="protein sequence ID" value="TDE18538.1"/>
    <property type="molecule type" value="Genomic_DNA"/>
</dbReference>
<protein>
    <submittedName>
        <fullName evidence="1">Uncharacterized protein</fullName>
    </submittedName>
</protein>
<organism evidence="1 2">
    <name type="scientific">Dyadobacter psychrotolerans</name>
    <dbReference type="NCBI Taxonomy" id="2541721"/>
    <lineage>
        <taxon>Bacteria</taxon>
        <taxon>Pseudomonadati</taxon>
        <taxon>Bacteroidota</taxon>
        <taxon>Cytophagia</taxon>
        <taxon>Cytophagales</taxon>
        <taxon>Spirosomataceae</taxon>
        <taxon>Dyadobacter</taxon>
    </lineage>
</organism>
<name>A0A4V2Z4Y5_9BACT</name>
<sequence length="76" mass="8778">MYGRGGVPLVWDESGQIIQKSDYFAFGLEIDRNMPVQTPAARNAVNRYLFNGKEKQPETGWLDYGARMYMSEIGRW</sequence>
<accession>A0A4V2Z4Y5</accession>
<keyword evidence="2" id="KW-1185">Reference proteome</keyword>
<dbReference type="Gene3D" id="2.180.10.10">
    <property type="entry name" value="RHS repeat-associated core"/>
    <property type="match status" value="1"/>
</dbReference>
<dbReference type="AlphaFoldDB" id="A0A4V2Z4Y5"/>
<dbReference type="Proteomes" id="UP000294850">
    <property type="component" value="Unassembled WGS sequence"/>
</dbReference>